<dbReference type="EMBL" id="PVXM01000021">
    <property type="protein sequence ID" value="PRR73288.1"/>
    <property type="molecule type" value="Genomic_DNA"/>
</dbReference>
<keyword evidence="3" id="KW-0597">Phosphoprotein</keyword>
<sequence>MLTAIIADDNVAERTYFCGLLRETQKVKVVGEAADGLAALDLASHLRPDIAFLDIQMPGPNGLEVAREIMTTVPLTLIVFFTAHSGYAANAFEINSVDYLLKPFDAFRVRKALARIEEKLALRQVNKRSQKLNKLALKSRGEMILIDLNEIVFIEKSGKNTTIVHTVKRDFTTSQTIGELEQQLEGNDCFQRVHKSYLINLNMVERISPFADNSFVVRFAGYKKDALISRNNIELVKKHLNLA</sequence>
<feature type="modified residue" description="4-aspartylphosphate" evidence="3">
    <location>
        <position position="54"/>
    </location>
</feature>
<evidence type="ECO:0000256" key="2">
    <source>
        <dbReference type="ARBA" id="ARBA00024867"/>
    </source>
</evidence>
<keyword evidence="7" id="KW-1185">Reference proteome</keyword>
<dbReference type="Proteomes" id="UP000238415">
    <property type="component" value="Unassembled WGS sequence"/>
</dbReference>
<evidence type="ECO:0000313" key="6">
    <source>
        <dbReference type="EMBL" id="PRR73288.1"/>
    </source>
</evidence>
<evidence type="ECO:0000313" key="7">
    <source>
        <dbReference type="Proteomes" id="UP000238415"/>
    </source>
</evidence>
<dbReference type="InterPro" id="IPR011006">
    <property type="entry name" value="CheY-like_superfamily"/>
</dbReference>
<dbReference type="PANTHER" id="PTHR37299">
    <property type="entry name" value="TRANSCRIPTIONAL REGULATOR-RELATED"/>
    <property type="match status" value="1"/>
</dbReference>
<dbReference type="Pfam" id="PF00072">
    <property type="entry name" value="Response_reg"/>
    <property type="match status" value="1"/>
</dbReference>
<dbReference type="SMART" id="SM00850">
    <property type="entry name" value="LytTR"/>
    <property type="match status" value="1"/>
</dbReference>
<protein>
    <recommendedName>
        <fullName evidence="1">Stage 0 sporulation protein A homolog</fullName>
    </recommendedName>
</protein>
<dbReference type="GO" id="GO:0000156">
    <property type="term" value="F:phosphorelay response regulator activity"/>
    <property type="evidence" value="ECO:0007669"/>
    <property type="project" value="InterPro"/>
</dbReference>
<dbReference type="Gene3D" id="3.40.50.2300">
    <property type="match status" value="1"/>
</dbReference>
<feature type="domain" description="Response regulatory" evidence="4">
    <location>
        <begin position="3"/>
        <end position="117"/>
    </location>
</feature>
<comment type="caution">
    <text evidence="6">The sequence shown here is derived from an EMBL/GenBank/DDBJ whole genome shotgun (WGS) entry which is preliminary data.</text>
</comment>
<evidence type="ECO:0000256" key="3">
    <source>
        <dbReference type="PROSITE-ProRule" id="PRU00169"/>
    </source>
</evidence>
<organism evidence="6 7">
    <name type="scientific">Neomoorella humiferrea</name>
    <dbReference type="NCBI Taxonomy" id="676965"/>
    <lineage>
        <taxon>Bacteria</taxon>
        <taxon>Bacillati</taxon>
        <taxon>Bacillota</taxon>
        <taxon>Clostridia</taxon>
        <taxon>Neomoorellales</taxon>
        <taxon>Neomoorellaceae</taxon>
        <taxon>Neomoorella</taxon>
    </lineage>
</organism>
<proteinExistence type="predicted"/>
<dbReference type="InterPro" id="IPR007492">
    <property type="entry name" value="LytTR_DNA-bd_dom"/>
</dbReference>
<dbReference type="PROSITE" id="PS50930">
    <property type="entry name" value="HTH_LYTTR"/>
    <property type="match status" value="1"/>
</dbReference>
<dbReference type="PROSITE" id="PS50110">
    <property type="entry name" value="RESPONSE_REGULATORY"/>
    <property type="match status" value="1"/>
</dbReference>
<dbReference type="PANTHER" id="PTHR37299:SF1">
    <property type="entry name" value="STAGE 0 SPORULATION PROTEIN A HOMOLOG"/>
    <property type="match status" value="1"/>
</dbReference>
<accession>A0A2T0ASV1</accession>
<dbReference type="SUPFAM" id="SSF52172">
    <property type="entry name" value="CheY-like"/>
    <property type="match status" value="1"/>
</dbReference>
<evidence type="ECO:0000259" key="4">
    <source>
        <dbReference type="PROSITE" id="PS50110"/>
    </source>
</evidence>
<comment type="function">
    <text evidence="2">May play the central regulatory role in sporulation. It may be an element of the effector pathway responsible for the activation of sporulation genes in response to nutritional stress. Spo0A may act in concert with spo0H (a sigma factor) to control the expression of some genes that are critical to the sporulation process.</text>
</comment>
<dbReference type="AlphaFoldDB" id="A0A2T0ASV1"/>
<dbReference type="Gene3D" id="2.40.50.1020">
    <property type="entry name" value="LytTr DNA-binding domain"/>
    <property type="match status" value="1"/>
</dbReference>
<reference evidence="6 7" key="1">
    <citation type="submission" date="2018-03" db="EMBL/GenBank/DDBJ databases">
        <title>Genome sequence of Moorella humiferrea DSM 23265.</title>
        <authorList>
            <person name="Poehlein A."/>
            <person name="Daniel R."/>
        </authorList>
    </citation>
    <scope>NUCLEOTIDE SEQUENCE [LARGE SCALE GENOMIC DNA]</scope>
    <source>
        <strain evidence="6 7">DSM 23265</strain>
    </source>
</reference>
<dbReference type="RefSeq" id="WP_106005228.1">
    <property type="nucleotide sequence ID" value="NZ_CP136419.1"/>
</dbReference>
<name>A0A2T0ASV1_9FIRM</name>
<dbReference type="GO" id="GO:0003677">
    <property type="term" value="F:DNA binding"/>
    <property type="evidence" value="ECO:0007669"/>
    <property type="project" value="InterPro"/>
</dbReference>
<dbReference type="InterPro" id="IPR046947">
    <property type="entry name" value="LytR-like"/>
</dbReference>
<dbReference type="InterPro" id="IPR001789">
    <property type="entry name" value="Sig_transdc_resp-reg_receiver"/>
</dbReference>
<gene>
    <name evidence="6" type="primary">ypdB</name>
    <name evidence="6" type="ORF">MOHU_12380</name>
</gene>
<dbReference type="SMART" id="SM00448">
    <property type="entry name" value="REC"/>
    <property type="match status" value="1"/>
</dbReference>
<evidence type="ECO:0000259" key="5">
    <source>
        <dbReference type="PROSITE" id="PS50930"/>
    </source>
</evidence>
<feature type="domain" description="HTH LytTR-type" evidence="5">
    <location>
        <begin position="135"/>
        <end position="242"/>
    </location>
</feature>
<dbReference type="Pfam" id="PF04397">
    <property type="entry name" value="LytTR"/>
    <property type="match status" value="1"/>
</dbReference>
<dbReference type="OrthoDB" id="9809318at2"/>
<evidence type="ECO:0000256" key="1">
    <source>
        <dbReference type="ARBA" id="ARBA00018672"/>
    </source>
</evidence>